<dbReference type="Pfam" id="PF12762">
    <property type="entry name" value="DDE_Tnp_IS1595"/>
    <property type="match status" value="1"/>
</dbReference>
<dbReference type="HOGENOM" id="CLU_044348_4_0_1"/>
<dbReference type="EMBL" id="GL737090">
    <property type="protein sequence ID" value="EFX60123.1"/>
    <property type="molecule type" value="Genomic_DNA"/>
</dbReference>
<dbReference type="OrthoDB" id="6379547at2759"/>
<dbReference type="KEGG" id="dpx:DAPPUDRAFT_19746"/>
<proteinExistence type="predicted"/>
<dbReference type="InParanoid" id="E9I7A7"/>
<sequence>IDWANFCREVAEDIVINNSEKIGGVGVVVEIDESKFGKRKYNRGKRVDGVWVFGGVERETGKCFLVVVQNRTATTLLAVIKEWIKPGTTIISDCWKSY</sequence>
<dbReference type="eggNOG" id="ENOG502S2X3">
    <property type="taxonomic scope" value="Eukaryota"/>
</dbReference>
<dbReference type="InterPro" id="IPR053164">
    <property type="entry name" value="IS1016-like_transposase"/>
</dbReference>
<dbReference type="PhylomeDB" id="E9I7A7"/>
<dbReference type="OMA" id="FRLEMYS"/>
<feature type="domain" description="ISXO2-like transposase" evidence="1">
    <location>
        <begin position="29"/>
        <end position="98"/>
    </location>
</feature>
<organism evidence="2 3">
    <name type="scientific">Daphnia pulex</name>
    <name type="common">Water flea</name>
    <dbReference type="NCBI Taxonomy" id="6669"/>
    <lineage>
        <taxon>Eukaryota</taxon>
        <taxon>Metazoa</taxon>
        <taxon>Ecdysozoa</taxon>
        <taxon>Arthropoda</taxon>
        <taxon>Crustacea</taxon>
        <taxon>Branchiopoda</taxon>
        <taxon>Diplostraca</taxon>
        <taxon>Cladocera</taxon>
        <taxon>Anomopoda</taxon>
        <taxon>Daphniidae</taxon>
        <taxon>Daphnia</taxon>
    </lineage>
</organism>
<reference evidence="2 3" key="1">
    <citation type="journal article" date="2011" name="Science">
        <title>The ecoresponsive genome of Daphnia pulex.</title>
        <authorList>
            <person name="Colbourne J.K."/>
            <person name="Pfrender M.E."/>
            <person name="Gilbert D."/>
            <person name="Thomas W.K."/>
            <person name="Tucker A."/>
            <person name="Oakley T.H."/>
            <person name="Tokishita S."/>
            <person name="Aerts A."/>
            <person name="Arnold G.J."/>
            <person name="Basu M.K."/>
            <person name="Bauer D.J."/>
            <person name="Caceres C.E."/>
            <person name="Carmel L."/>
            <person name="Casola C."/>
            <person name="Choi J.H."/>
            <person name="Detter J.C."/>
            <person name="Dong Q."/>
            <person name="Dusheyko S."/>
            <person name="Eads B.D."/>
            <person name="Frohlich T."/>
            <person name="Geiler-Samerotte K.A."/>
            <person name="Gerlach D."/>
            <person name="Hatcher P."/>
            <person name="Jogdeo S."/>
            <person name="Krijgsveld J."/>
            <person name="Kriventseva E.V."/>
            <person name="Kultz D."/>
            <person name="Laforsch C."/>
            <person name="Lindquist E."/>
            <person name="Lopez J."/>
            <person name="Manak J.R."/>
            <person name="Muller J."/>
            <person name="Pangilinan J."/>
            <person name="Patwardhan R.P."/>
            <person name="Pitluck S."/>
            <person name="Pritham E.J."/>
            <person name="Rechtsteiner A."/>
            <person name="Rho M."/>
            <person name="Rogozin I.B."/>
            <person name="Sakarya O."/>
            <person name="Salamov A."/>
            <person name="Schaack S."/>
            <person name="Shapiro H."/>
            <person name="Shiga Y."/>
            <person name="Skalitzky C."/>
            <person name="Smith Z."/>
            <person name="Souvorov A."/>
            <person name="Sung W."/>
            <person name="Tang Z."/>
            <person name="Tsuchiya D."/>
            <person name="Tu H."/>
            <person name="Vos H."/>
            <person name="Wang M."/>
            <person name="Wolf Y.I."/>
            <person name="Yamagata H."/>
            <person name="Yamada T."/>
            <person name="Ye Y."/>
            <person name="Shaw J.R."/>
            <person name="Andrews J."/>
            <person name="Crease T.J."/>
            <person name="Tang H."/>
            <person name="Lucas S.M."/>
            <person name="Robertson H.M."/>
            <person name="Bork P."/>
            <person name="Koonin E.V."/>
            <person name="Zdobnov E.M."/>
            <person name="Grigoriev I.V."/>
            <person name="Lynch M."/>
            <person name="Boore J.L."/>
        </authorList>
    </citation>
    <scope>NUCLEOTIDE SEQUENCE [LARGE SCALE GENOMIC DNA]</scope>
</reference>
<evidence type="ECO:0000313" key="2">
    <source>
        <dbReference type="EMBL" id="EFX60123.1"/>
    </source>
</evidence>
<accession>E9I7A7</accession>
<dbReference type="InterPro" id="IPR024445">
    <property type="entry name" value="Tnp_ISXO2-like"/>
</dbReference>
<dbReference type="Proteomes" id="UP000000305">
    <property type="component" value="Unassembled WGS sequence"/>
</dbReference>
<dbReference type="PANTHER" id="PTHR47163:SF2">
    <property type="entry name" value="SI:DKEY-17M8.2"/>
    <property type="match status" value="1"/>
</dbReference>
<gene>
    <name evidence="2" type="ORF">DAPPUDRAFT_19746</name>
</gene>
<dbReference type="PANTHER" id="PTHR47163">
    <property type="entry name" value="DDE_TNP_IS1595 DOMAIN-CONTAINING PROTEIN"/>
    <property type="match status" value="1"/>
</dbReference>
<evidence type="ECO:0000313" key="3">
    <source>
        <dbReference type="Proteomes" id="UP000000305"/>
    </source>
</evidence>
<keyword evidence="3" id="KW-1185">Reference proteome</keyword>
<dbReference type="AlphaFoldDB" id="E9I7A7"/>
<name>E9I7A7_DAPPU</name>
<protein>
    <recommendedName>
        <fullName evidence="1">ISXO2-like transposase domain-containing protein</fullName>
    </recommendedName>
</protein>
<feature type="non-terminal residue" evidence="2">
    <location>
        <position position="1"/>
    </location>
</feature>
<feature type="non-terminal residue" evidence="2">
    <location>
        <position position="98"/>
    </location>
</feature>
<evidence type="ECO:0000259" key="1">
    <source>
        <dbReference type="Pfam" id="PF12762"/>
    </source>
</evidence>